<evidence type="ECO:0000256" key="9">
    <source>
        <dbReference type="ARBA" id="ARBA00051243"/>
    </source>
</evidence>
<name>A0A226EJ38_FOLCA</name>
<dbReference type="GO" id="GO:0005524">
    <property type="term" value="F:ATP binding"/>
    <property type="evidence" value="ECO:0007669"/>
    <property type="project" value="UniProtKB-UniRule"/>
</dbReference>
<dbReference type="InterPro" id="IPR001245">
    <property type="entry name" value="Ser-Thr/Tyr_kinase_cat_dom"/>
</dbReference>
<dbReference type="InterPro" id="IPR000719">
    <property type="entry name" value="Prot_kinase_dom"/>
</dbReference>
<keyword evidence="5" id="KW-0418">Kinase</keyword>
<evidence type="ECO:0000256" key="5">
    <source>
        <dbReference type="ARBA" id="ARBA00022777"/>
    </source>
</evidence>
<evidence type="ECO:0000256" key="1">
    <source>
        <dbReference type="ARBA" id="ARBA00004167"/>
    </source>
</evidence>
<evidence type="ECO:0000313" key="14">
    <source>
        <dbReference type="Proteomes" id="UP000198287"/>
    </source>
</evidence>
<keyword evidence="7 11" id="KW-0472">Membrane</keyword>
<keyword evidence="4 10" id="KW-0547">Nucleotide-binding</keyword>
<dbReference type="OrthoDB" id="3256376at2759"/>
<keyword evidence="3" id="KW-0808">Transferase</keyword>
<keyword evidence="13" id="KW-0675">Receptor</keyword>
<dbReference type="PANTHER" id="PTHR24416">
    <property type="entry name" value="TYROSINE-PROTEIN KINASE RECEPTOR"/>
    <property type="match status" value="1"/>
</dbReference>
<dbReference type="GO" id="GO:0043235">
    <property type="term" value="C:receptor complex"/>
    <property type="evidence" value="ECO:0007669"/>
    <property type="project" value="TreeGrafter"/>
</dbReference>
<dbReference type="AlphaFoldDB" id="A0A226EJ38"/>
<keyword evidence="11" id="KW-0812">Transmembrane</keyword>
<dbReference type="Gene3D" id="1.10.510.10">
    <property type="entry name" value="Transferase(Phosphotransferase) domain 1"/>
    <property type="match status" value="1"/>
</dbReference>
<evidence type="ECO:0000256" key="10">
    <source>
        <dbReference type="PROSITE-ProRule" id="PRU10141"/>
    </source>
</evidence>
<feature type="transmembrane region" description="Helical" evidence="11">
    <location>
        <begin position="82"/>
        <end position="101"/>
    </location>
</feature>
<dbReference type="GO" id="GO:0051130">
    <property type="term" value="P:positive regulation of cellular component organization"/>
    <property type="evidence" value="ECO:0007669"/>
    <property type="project" value="UniProtKB-ARBA"/>
</dbReference>
<dbReference type="CDD" id="cd00192">
    <property type="entry name" value="PTKc"/>
    <property type="match status" value="1"/>
</dbReference>
<feature type="binding site" evidence="10">
    <location>
        <position position="266"/>
    </location>
    <ligand>
        <name>ATP</name>
        <dbReference type="ChEBI" id="CHEBI:30616"/>
    </ligand>
</feature>
<gene>
    <name evidence="13" type="ORF">Fcan01_06685</name>
</gene>
<dbReference type="InterPro" id="IPR050122">
    <property type="entry name" value="RTK"/>
</dbReference>
<dbReference type="PROSITE" id="PS00107">
    <property type="entry name" value="PROTEIN_KINASE_ATP"/>
    <property type="match status" value="1"/>
</dbReference>
<dbReference type="GO" id="GO:0048468">
    <property type="term" value="P:cell development"/>
    <property type="evidence" value="ECO:0007669"/>
    <property type="project" value="UniProtKB-ARBA"/>
</dbReference>
<dbReference type="GO" id="GO:0050793">
    <property type="term" value="P:regulation of developmental process"/>
    <property type="evidence" value="ECO:0007669"/>
    <property type="project" value="UniProtKB-ARBA"/>
</dbReference>
<keyword evidence="14" id="KW-1185">Reference proteome</keyword>
<organism evidence="13 14">
    <name type="scientific">Folsomia candida</name>
    <name type="common">Springtail</name>
    <dbReference type="NCBI Taxonomy" id="158441"/>
    <lineage>
        <taxon>Eukaryota</taxon>
        <taxon>Metazoa</taxon>
        <taxon>Ecdysozoa</taxon>
        <taxon>Arthropoda</taxon>
        <taxon>Hexapoda</taxon>
        <taxon>Collembola</taxon>
        <taxon>Entomobryomorpha</taxon>
        <taxon>Isotomoidea</taxon>
        <taxon>Isotomidae</taxon>
        <taxon>Proisotominae</taxon>
        <taxon>Folsomia</taxon>
    </lineage>
</organism>
<dbReference type="STRING" id="158441.A0A226EJ38"/>
<dbReference type="Gene3D" id="3.30.200.20">
    <property type="entry name" value="Phosphorylase Kinase, domain 1"/>
    <property type="match status" value="1"/>
</dbReference>
<evidence type="ECO:0000259" key="12">
    <source>
        <dbReference type="PROSITE" id="PS50011"/>
    </source>
</evidence>
<evidence type="ECO:0000256" key="4">
    <source>
        <dbReference type="ARBA" id="ARBA00022741"/>
    </source>
</evidence>
<evidence type="ECO:0000256" key="2">
    <source>
        <dbReference type="ARBA" id="ARBA00004308"/>
    </source>
</evidence>
<dbReference type="GO" id="GO:0005886">
    <property type="term" value="C:plasma membrane"/>
    <property type="evidence" value="ECO:0007669"/>
    <property type="project" value="TreeGrafter"/>
</dbReference>
<protein>
    <submittedName>
        <fullName evidence="13">Vascular endothelial growth factor receptor 1</fullName>
    </submittedName>
</protein>
<evidence type="ECO:0000256" key="11">
    <source>
        <dbReference type="SAM" id="Phobius"/>
    </source>
</evidence>
<dbReference type="GO" id="GO:0012505">
    <property type="term" value="C:endomembrane system"/>
    <property type="evidence" value="ECO:0007669"/>
    <property type="project" value="UniProtKB-SubCell"/>
</dbReference>
<feature type="transmembrane region" description="Helical" evidence="11">
    <location>
        <begin position="122"/>
        <end position="144"/>
    </location>
</feature>
<dbReference type="Pfam" id="PF07714">
    <property type="entry name" value="PK_Tyr_Ser-Thr"/>
    <property type="match status" value="1"/>
</dbReference>
<dbReference type="PANTHER" id="PTHR24416:SF600">
    <property type="entry name" value="PDGF- AND VEGF-RECEPTOR RELATED, ISOFORM J"/>
    <property type="match status" value="1"/>
</dbReference>
<evidence type="ECO:0000256" key="8">
    <source>
        <dbReference type="ARBA" id="ARBA00023137"/>
    </source>
</evidence>
<sequence>MQISVNPQQNKFVMNRSKGDANSRYRVGRPCFGFFLQGAVKSLAITEVGVQIGMILCITTGIMSSLNAWGPMDANRHIHVKILRFFIWGYFYVYHIVSIPITKMLYSSADKRRKLRLQRWMIISSIIFIPYVVAYLVYTFYLGWSHNYGIAIFGGLIVYKLYSFWVVFCYIIEIKYYGGFNSALRELSDEEIESFFQGHPTISPHEDSDVKHKPYRSDLEIPFTRIKLDERNPLGSGAFGTVLKAKLLAVEGDPFTASRSTTVAVKTLSKDANVCYFRALLLELKTLSYVGPHENVVNLVGACTSMLKERKIYIVVEFCKLGCITNYLRANRGTFVPCLDVQLASVGIASDTSYAPPCLSDLIKWSWQTASGMEYISSKKIIHGDLAGRNVLLTEDKTAKICDFGLSRQLYHYSAYIKQNDSPMPWRWMSPESLCDLKFSTASDVWSFGITMWEFFTLGETPYAGYGYTTEFGEQLKGNDIRLCKPPYASDELFSVMQSYWNSDPEKRPSFTDVRTQLEHILQRPSLQERPSILLDYISFG</sequence>
<dbReference type="GO" id="GO:0004714">
    <property type="term" value="F:transmembrane receptor protein tyrosine kinase activity"/>
    <property type="evidence" value="ECO:0007669"/>
    <property type="project" value="UniProtKB-EC"/>
</dbReference>
<evidence type="ECO:0000256" key="7">
    <source>
        <dbReference type="ARBA" id="ARBA00023136"/>
    </source>
</evidence>
<evidence type="ECO:0000313" key="13">
    <source>
        <dbReference type="EMBL" id="OXA57733.1"/>
    </source>
</evidence>
<evidence type="ECO:0000256" key="6">
    <source>
        <dbReference type="ARBA" id="ARBA00022840"/>
    </source>
</evidence>
<dbReference type="FunFam" id="1.10.510.10:FF:001512">
    <property type="entry name" value="Receptor tyrosine-protein kinase erbB-2"/>
    <property type="match status" value="1"/>
</dbReference>
<dbReference type="Proteomes" id="UP000198287">
    <property type="component" value="Unassembled WGS sequence"/>
</dbReference>
<keyword evidence="11" id="KW-1133">Transmembrane helix</keyword>
<keyword evidence="6 10" id="KW-0067">ATP-binding</keyword>
<dbReference type="PROSITE" id="PS50011">
    <property type="entry name" value="PROTEIN_KINASE_DOM"/>
    <property type="match status" value="1"/>
</dbReference>
<evidence type="ECO:0000256" key="3">
    <source>
        <dbReference type="ARBA" id="ARBA00022679"/>
    </source>
</evidence>
<dbReference type="SUPFAM" id="SSF56112">
    <property type="entry name" value="Protein kinase-like (PK-like)"/>
    <property type="match status" value="1"/>
</dbReference>
<keyword evidence="8" id="KW-0829">Tyrosine-protein kinase</keyword>
<dbReference type="GO" id="GO:0030182">
    <property type="term" value="P:neuron differentiation"/>
    <property type="evidence" value="ECO:0007669"/>
    <property type="project" value="UniProtKB-ARBA"/>
</dbReference>
<feature type="transmembrane region" description="Helical" evidence="11">
    <location>
        <begin position="48"/>
        <end position="70"/>
    </location>
</feature>
<dbReference type="InterPro" id="IPR008266">
    <property type="entry name" value="Tyr_kinase_AS"/>
</dbReference>
<feature type="domain" description="Protein kinase" evidence="12">
    <location>
        <begin position="228"/>
        <end position="523"/>
    </location>
</feature>
<dbReference type="EMBL" id="LNIX01000003">
    <property type="protein sequence ID" value="OXA57733.1"/>
    <property type="molecule type" value="Genomic_DNA"/>
</dbReference>
<feature type="transmembrane region" description="Helical" evidence="11">
    <location>
        <begin position="150"/>
        <end position="172"/>
    </location>
</feature>
<proteinExistence type="predicted"/>
<accession>A0A226EJ38</accession>
<dbReference type="PROSITE" id="PS00109">
    <property type="entry name" value="PROTEIN_KINASE_TYR"/>
    <property type="match status" value="1"/>
</dbReference>
<reference evidence="13 14" key="1">
    <citation type="submission" date="2015-12" db="EMBL/GenBank/DDBJ databases">
        <title>The genome of Folsomia candida.</title>
        <authorList>
            <person name="Faddeeva A."/>
            <person name="Derks M.F."/>
            <person name="Anvar Y."/>
            <person name="Smit S."/>
            <person name="Van Straalen N."/>
            <person name="Roelofs D."/>
        </authorList>
    </citation>
    <scope>NUCLEOTIDE SEQUENCE [LARGE SCALE GENOMIC DNA]</scope>
    <source>
        <strain evidence="13 14">VU population</strain>
        <tissue evidence="13">Whole body</tissue>
    </source>
</reference>
<comment type="caution">
    <text evidence="13">The sequence shown here is derived from an EMBL/GenBank/DDBJ whole genome shotgun (WGS) entry which is preliminary data.</text>
</comment>
<dbReference type="InterPro" id="IPR011009">
    <property type="entry name" value="Kinase-like_dom_sf"/>
</dbReference>
<dbReference type="InterPro" id="IPR017441">
    <property type="entry name" value="Protein_kinase_ATP_BS"/>
</dbReference>
<comment type="catalytic activity">
    <reaction evidence="9">
        <text>L-tyrosyl-[protein] + ATP = O-phospho-L-tyrosyl-[protein] + ADP + H(+)</text>
        <dbReference type="Rhea" id="RHEA:10596"/>
        <dbReference type="Rhea" id="RHEA-COMP:10136"/>
        <dbReference type="Rhea" id="RHEA-COMP:20101"/>
        <dbReference type="ChEBI" id="CHEBI:15378"/>
        <dbReference type="ChEBI" id="CHEBI:30616"/>
        <dbReference type="ChEBI" id="CHEBI:46858"/>
        <dbReference type="ChEBI" id="CHEBI:61978"/>
        <dbReference type="ChEBI" id="CHEBI:456216"/>
        <dbReference type="EC" id="2.7.10.1"/>
    </reaction>
</comment>
<comment type="subcellular location">
    <subcellularLocation>
        <location evidence="2">Endomembrane system</location>
    </subcellularLocation>
    <subcellularLocation>
        <location evidence="1">Membrane</location>
        <topology evidence="1">Single-pass membrane protein</topology>
    </subcellularLocation>
</comment>
<dbReference type="PRINTS" id="PR00109">
    <property type="entry name" value="TYRKINASE"/>
</dbReference>
<dbReference type="GO" id="GO:0007169">
    <property type="term" value="P:cell surface receptor protein tyrosine kinase signaling pathway"/>
    <property type="evidence" value="ECO:0007669"/>
    <property type="project" value="TreeGrafter"/>
</dbReference>